<dbReference type="Proteomes" id="UP000085678">
    <property type="component" value="Unplaced"/>
</dbReference>
<dbReference type="RefSeq" id="XP_013393841.1">
    <property type="nucleotide sequence ID" value="XM_013538387.1"/>
</dbReference>
<accession>A0A1S3I7L3</accession>
<reference evidence="2" key="1">
    <citation type="submission" date="2025-08" db="UniProtKB">
        <authorList>
            <consortium name="RefSeq"/>
        </authorList>
    </citation>
    <scope>IDENTIFICATION</scope>
    <source>
        <tissue evidence="2">Gonads</tissue>
    </source>
</reference>
<dbReference type="KEGG" id="lak:106161434"/>
<dbReference type="InParanoid" id="A0A1S3I7L3"/>
<evidence type="ECO:0000313" key="2">
    <source>
        <dbReference type="RefSeq" id="XP_013393841.1"/>
    </source>
</evidence>
<evidence type="ECO:0000313" key="1">
    <source>
        <dbReference type="Proteomes" id="UP000085678"/>
    </source>
</evidence>
<protein>
    <submittedName>
        <fullName evidence="2">Monocarboxylate transporter 12-like</fullName>
    </submittedName>
</protein>
<keyword evidence="1" id="KW-1185">Reference proteome</keyword>
<dbReference type="GeneID" id="106161434"/>
<dbReference type="AlphaFoldDB" id="A0A1S3I7L3"/>
<organism evidence="1 2">
    <name type="scientific">Lingula anatina</name>
    <name type="common">Brachiopod</name>
    <name type="synonym">Lingula unguis</name>
    <dbReference type="NCBI Taxonomy" id="7574"/>
    <lineage>
        <taxon>Eukaryota</taxon>
        <taxon>Metazoa</taxon>
        <taxon>Spiralia</taxon>
        <taxon>Lophotrochozoa</taxon>
        <taxon>Brachiopoda</taxon>
        <taxon>Linguliformea</taxon>
        <taxon>Lingulata</taxon>
        <taxon>Lingulida</taxon>
        <taxon>Linguloidea</taxon>
        <taxon>Lingulidae</taxon>
        <taxon>Lingula</taxon>
    </lineage>
</organism>
<sequence length="88" mass="9441">MGLLLLGTTISTVGSPPFLGWVADTTGSYSWLFRICGISMVTASTILCLEPVARKYEVKKEQLAAGTSDLVQTDQTCTQKLNGNLVET</sequence>
<gene>
    <name evidence="2" type="primary">LOC106161434</name>
</gene>
<name>A0A1S3I7L3_LINAN</name>
<proteinExistence type="predicted"/>